<gene>
    <name evidence="2" type="ORF">QWY31_04490</name>
</gene>
<comment type="caution">
    <text evidence="2">The sequence shown here is derived from an EMBL/GenBank/DDBJ whole genome shotgun (WGS) entry which is preliminary data.</text>
</comment>
<dbReference type="EMBL" id="JAUHJS010000002">
    <property type="protein sequence ID" value="MDN4164746.1"/>
    <property type="molecule type" value="Genomic_DNA"/>
</dbReference>
<sequence>MQASPWQGLFEADKRLFFVAICLLTFLVLLLKKSFIESEIAAFEIMEAQGRNQAFHLTNFIQYVTIPFFYAWKFLLIAFVLWTGCFMFGHKFSFGNTWSVVMASELVFFIPELLKIGWFTFFETDPSIWEVKAFYPFSLLQLTDWTQIDERYYYPLKTLNLFELAYWFLLAKGIQHFTPKIKNRAYLIVMGSYVVGLMLWLLFFLIVFK</sequence>
<evidence type="ECO:0000313" key="3">
    <source>
        <dbReference type="Proteomes" id="UP001168552"/>
    </source>
</evidence>
<keyword evidence="1" id="KW-0812">Transmembrane</keyword>
<organism evidence="2 3">
    <name type="scientific">Shiella aurantiaca</name>
    <dbReference type="NCBI Taxonomy" id="3058365"/>
    <lineage>
        <taxon>Bacteria</taxon>
        <taxon>Pseudomonadati</taxon>
        <taxon>Bacteroidota</taxon>
        <taxon>Cytophagia</taxon>
        <taxon>Cytophagales</taxon>
        <taxon>Shiellaceae</taxon>
        <taxon>Shiella</taxon>
    </lineage>
</organism>
<reference evidence="2" key="1">
    <citation type="submission" date="2023-06" db="EMBL/GenBank/DDBJ databases">
        <title>Cytophagales bacterium Strain LB-30, isolated from soil.</title>
        <authorList>
            <person name="Liu B."/>
        </authorList>
    </citation>
    <scope>NUCLEOTIDE SEQUENCE</scope>
    <source>
        <strain evidence="2">LB-30</strain>
    </source>
</reference>
<keyword evidence="1" id="KW-0472">Membrane</keyword>
<protein>
    <recommendedName>
        <fullName evidence="4">Sulfate ABC transporter permease</fullName>
    </recommendedName>
</protein>
<evidence type="ECO:0000256" key="1">
    <source>
        <dbReference type="SAM" id="Phobius"/>
    </source>
</evidence>
<feature type="transmembrane region" description="Helical" evidence="1">
    <location>
        <begin position="60"/>
        <end position="88"/>
    </location>
</feature>
<evidence type="ECO:0008006" key="4">
    <source>
        <dbReference type="Google" id="ProtNLM"/>
    </source>
</evidence>
<evidence type="ECO:0000313" key="2">
    <source>
        <dbReference type="EMBL" id="MDN4164746.1"/>
    </source>
</evidence>
<name>A0ABT8F2S2_9BACT</name>
<proteinExistence type="predicted"/>
<dbReference type="RefSeq" id="WP_320003273.1">
    <property type="nucleotide sequence ID" value="NZ_JAUHJS010000002.1"/>
</dbReference>
<accession>A0ABT8F2S2</accession>
<keyword evidence="1" id="KW-1133">Transmembrane helix</keyword>
<keyword evidence="3" id="KW-1185">Reference proteome</keyword>
<feature type="transmembrane region" description="Helical" evidence="1">
    <location>
        <begin position="186"/>
        <end position="208"/>
    </location>
</feature>
<feature type="transmembrane region" description="Helical" evidence="1">
    <location>
        <begin position="100"/>
        <end position="121"/>
    </location>
</feature>
<dbReference type="Proteomes" id="UP001168552">
    <property type="component" value="Unassembled WGS sequence"/>
</dbReference>